<feature type="compositionally biased region" description="Low complexity" evidence="1">
    <location>
        <begin position="165"/>
        <end position="175"/>
    </location>
</feature>
<dbReference type="AlphaFoldDB" id="A0ABD1Q9V6"/>
<evidence type="ECO:0000256" key="1">
    <source>
        <dbReference type="SAM" id="MobiDB-lite"/>
    </source>
</evidence>
<feature type="compositionally biased region" description="Low complexity" evidence="1">
    <location>
        <begin position="19"/>
        <end position="28"/>
    </location>
</feature>
<proteinExistence type="predicted"/>
<feature type="compositionally biased region" description="Pro residues" evidence="1">
    <location>
        <begin position="133"/>
        <end position="143"/>
    </location>
</feature>
<feature type="compositionally biased region" description="Polar residues" evidence="1">
    <location>
        <begin position="40"/>
        <end position="60"/>
    </location>
</feature>
<protein>
    <submittedName>
        <fullName evidence="3">Formin-like protein</fullName>
    </submittedName>
</protein>
<dbReference type="InterPro" id="IPR027356">
    <property type="entry name" value="NPH3_dom"/>
</dbReference>
<accession>A0ABD1Q9V6</accession>
<evidence type="ECO:0000313" key="3">
    <source>
        <dbReference type="EMBL" id="KAL2471864.1"/>
    </source>
</evidence>
<organism evidence="3 4">
    <name type="scientific">Abeliophyllum distichum</name>
    <dbReference type="NCBI Taxonomy" id="126358"/>
    <lineage>
        <taxon>Eukaryota</taxon>
        <taxon>Viridiplantae</taxon>
        <taxon>Streptophyta</taxon>
        <taxon>Embryophyta</taxon>
        <taxon>Tracheophyta</taxon>
        <taxon>Spermatophyta</taxon>
        <taxon>Magnoliopsida</taxon>
        <taxon>eudicotyledons</taxon>
        <taxon>Gunneridae</taxon>
        <taxon>Pentapetalae</taxon>
        <taxon>asterids</taxon>
        <taxon>lamiids</taxon>
        <taxon>Lamiales</taxon>
        <taxon>Oleaceae</taxon>
        <taxon>Forsythieae</taxon>
        <taxon>Abeliophyllum</taxon>
    </lineage>
</organism>
<evidence type="ECO:0000313" key="4">
    <source>
        <dbReference type="Proteomes" id="UP001604336"/>
    </source>
</evidence>
<evidence type="ECO:0000259" key="2">
    <source>
        <dbReference type="Pfam" id="PF03000"/>
    </source>
</evidence>
<sequence>MSSSDDESHETNFYTPQGSSMSNESPSSHHFYQTKPDSRVASSVPPSKRTSPKSRFSASSPDRKYAIIPPIKQSTLPFPPPLAETSSLGPLQASRPALPNIPKRAKFSAPPPPPNIARLQSMNDEEQQASKIPIPPPPPPLPTPRKLGAVKTNTQPVSKQPIRPQPKSSSPKASPGTERKSPVKEVESIRRIISGFVEKEKSVDVFNGGDFRDVCSTAILRVVKTVDAYLGEISTYVDLSISKFNGIANLVPKGGIGG</sequence>
<reference evidence="4" key="1">
    <citation type="submission" date="2024-07" db="EMBL/GenBank/DDBJ databases">
        <title>Two chromosome-level genome assemblies of Korean endemic species Abeliophyllum distichum and Forsythia ovata (Oleaceae).</title>
        <authorList>
            <person name="Jang H."/>
        </authorList>
    </citation>
    <scope>NUCLEOTIDE SEQUENCE [LARGE SCALE GENOMIC DNA]</scope>
</reference>
<comment type="caution">
    <text evidence="3">The sequence shown here is derived from an EMBL/GenBank/DDBJ whole genome shotgun (WGS) entry which is preliminary data.</text>
</comment>
<dbReference type="EMBL" id="JBFOLK010000012">
    <property type="protein sequence ID" value="KAL2471864.1"/>
    <property type="molecule type" value="Genomic_DNA"/>
</dbReference>
<keyword evidence="4" id="KW-1185">Reference proteome</keyword>
<gene>
    <name evidence="3" type="ORF">Adt_40000</name>
</gene>
<feature type="domain" description="NPH3" evidence="2">
    <location>
        <begin position="179"/>
        <end position="253"/>
    </location>
</feature>
<name>A0ABD1Q9V6_9LAMI</name>
<dbReference type="Proteomes" id="UP001604336">
    <property type="component" value="Unassembled WGS sequence"/>
</dbReference>
<feature type="region of interest" description="Disordered" evidence="1">
    <location>
        <begin position="1"/>
        <end position="185"/>
    </location>
</feature>
<dbReference type="Pfam" id="PF03000">
    <property type="entry name" value="NPH3"/>
    <property type="match status" value="1"/>
</dbReference>